<dbReference type="EMBL" id="DS178329">
    <property type="protein sequence ID" value="EFP90092.1"/>
    <property type="molecule type" value="Genomic_DNA"/>
</dbReference>
<evidence type="ECO:0000313" key="2">
    <source>
        <dbReference type="EMBL" id="EFP90092.1"/>
    </source>
</evidence>
<dbReference type="AlphaFoldDB" id="E3L0N8"/>
<dbReference type="GeneID" id="10546066"/>
<dbReference type="OrthoDB" id="10588039at2759"/>
<feature type="region of interest" description="Disordered" evidence="1">
    <location>
        <begin position="43"/>
        <end position="62"/>
    </location>
</feature>
<organism evidence="2 3">
    <name type="scientific">Puccinia graminis f. sp. tritici (strain CRL 75-36-700-3 / race SCCL)</name>
    <name type="common">Black stem rust fungus</name>
    <dbReference type="NCBI Taxonomy" id="418459"/>
    <lineage>
        <taxon>Eukaryota</taxon>
        <taxon>Fungi</taxon>
        <taxon>Dikarya</taxon>
        <taxon>Basidiomycota</taxon>
        <taxon>Pucciniomycotina</taxon>
        <taxon>Pucciniomycetes</taxon>
        <taxon>Pucciniales</taxon>
        <taxon>Pucciniaceae</taxon>
        <taxon>Puccinia</taxon>
    </lineage>
</organism>
<dbReference type="KEGG" id="pgr:PGTG_15940"/>
<gene>
    <name evidence="2" type="ORF">PGTG_15940</name>
</gene>
<reference key="1">
    <citation type="submission" date="2007-01" db="EMBL/GenBank/DDBJ databases">
        <title>The Genome Sequence of Puccinia graminis f. sp. tritici Strain CRL 75-36-700-3.</title>
        <authorList>
            <consortium name="The Broad Institute Genome Sequencing Platform"/>
            <person name="Birren B."/>
            <person name="Lander E."/>
            <person name="Galagan J."/>
            <person name="Nusbaum C."/>
            <person name="Devon K."/>
            <person name="Cuomo C."/>
            <person name="Jaffe D."/>
            <person name="Butler J."/>
            <person name="Alvarez P."/>
            <person name="Gnerre S."/>
            <person name="Grabherr M."/>
            <person name="Mauceli E."/>
            <person name="Brockman W."/>
            <person name="Young S."/>
            <person name="LaButti K."/>
            <person name="Sykes S."/>
            <person name="DeCaprio D."/>
            <person name="Crawford M."/>
            <person name="Koehrsen M."/>
            <person name="Engels R."/>
            <person name="Montgomery P."/>
            <person name="Pearson M."/>
            <person name="Howarth C."/>
            <person name="Larson L."/>
            <person name="White J."/>
            <person name="Zeng Q."/>
            <person name="Kodira C."/>
            <person name="Yandava C."/>
            <person name="Alvarado L."/>
            <person name="O'Leary S."/>
            <person name="Szabo L."/>
            <person name="Dean R."/>
            <person name="Schein J."/>
        </authorList>
    </citation>
    <scope>NUCLEOTIDE SEQUENCE</scope>
    <source>
        <strain>CRL 75-36-700-3</strain>
    </source>
</reference>
<dbReference type="RefSeq" id="XP_003334511.1">
    <property type="nucleotide sequence ID" value="XM_003334463.2"/>
</dbReference>
<dbReference type="Proteomes" id="UP000008783">
    <property type="component" value="Unassembled WGS sequence"/>
</dbReference>
<accession>E3L0N8</accession>
<protein>
    <submittedName>
        <fullName evidence="2">Uncharacterized protein</fullName>
    </submittedName>
</protein>
<evidence type="ECO:0000313" key="3">
    <source>
        <dbReference type="Proteomes" id="UP000008783"/>
    </source>
</evidence>
<evidence type="ECO:0000256" key="1">
    <source>
        <dbReference type="SAM" id="MobiDB-lite"/>
    </source>
</evidence>
<proteinExistence type="predicted"/>
<name>E3L0N8_PUCGT</name>
<reference evidence="3" key="2">
    <citation type="journal article" date="2011" name="Proc. Natl. Acad. Sci. U.S.A.">
        <title>Obligate biotrophy features unraveled by the genomic analysis of rust fungi.</title>
        <authorList>
            <person name="Duplessis S."/>
            <person name="Cuomo C.A."/>
            <person name="Lin Y.-C."/>
            <person name="Aerts A."/>
            <person name="Tisserant E."/>
            <person name="Veneault-Fourrey C."/>
            <person name="Joly D.L."/>
            <person name="Hacquard S."/>
            <person name="Amselem J."/>
            <person name="Cantarel B.L."/>
            <person name="Chiu R."/>
            <person name="Coutinho P.M."/>
            <person name="Feau N."/>
            <person name="Field M."/>
            <person name="Frey P."/>
            <person name="Gelhaye E."/>
            <person name="Goldberg J."/>
            <person name="Grabherr M.G."/>
            <person name="Kodira C.D."/>
            <person name="Kohler A."/>
            <person name="Kuees U."/>
            <person name="Lindquist E.A."/>
            <person name="Lucas S.M."/>
            <person name="Mago R."/>
            <person name="Mauceli E."/>
            <person name="Morin E."/>
            <person name="Murat C."/>
            <person name="Pangilinan J.L."/>
            <person name="Park R."/>
            <person name="Pearson M."/>
            <person name="Quesneville H."/>
            <person name="Rouhier N."/>
            <person name="Sakthikumar S."/>
            <person name="Salamov A.A."/>
            <person name="Schmutz J."/>
            <person name="Selles B."/>
            <person name="Shapiro H."/>
            <person name="Tanguay P."/>
            <person name="Tuskan G.A."/>
            <person name="Henrissat B."/>
            <person name="Van de Peer Y."/>
            <person name="Rouze P."/>
            <person name="Ellis J.G."/>
            <person name="Dodds P.N."/>
            <person name="Schein J.E."/>
            <person name="Zhong S."/>
            <person name="Hamelin R.C."/>
            <person name="Grigoriev I.V."/>
            <person name="Szabo L.J."/>
            <person name="Martin F."/>
        </authorList>
    </citation>
    <scope>NUCLEOTIDE SEQUENCE [LARGE SCALE GENOMIC DNA]</scope>
    <source>
        <strain evidence="3">CRL 75-36-700-3 / race SCCL</strain>
    </source>
</reference>
<sequence>MTALTTDVTNLWKWLIKVSFIGRISEVLFQLKDLKEVFRKESVSASSTHEPSHTKSPLNHSSTALVNKAQSKGLLNPCPRSLTCVLISPGHILSTSQELTQMECSILNN</sequence>
<dbReference type="VEuPathDB" id="FungiDB:PGTG_15940"/>
<dbReference type="HOGENOM" id="CLU_2185269_0_0_1"/>
<dbReference type="InParanoid" id="E3L0N8"/>
<keyword evidence="3" id="KW-1185">Reference proteome</keyword>